<dbReference type="InterPro" id="IPR036388">
    <property type="entry name" value="WH-like_DNA-bd_sf"/>
</dbReference>
<evidence type="ECO:0000256" key="1">
    <source>
        <dbReference type="ARBA" id="ARBA00023015"/>
    </source>
</evidence>
<dbReference type="InterPro" id="IPR014284">
    <property type="entry name" value="RNA_pol_sigma-70_dom"/>
</dbReference>
<evidence type="ECO:0000313" key="6">
    <source>
        <dbReference type="EMBL" id="CAD2079315.1"/>
    </source>
</evidence>
<dbReference type="PANTHER" id="PTHR30603:SF47">
    <property type="entry name" value="RNA POLYMERASE SIGMA FACTOR SIGD, CHLOROPLASTIC"/>
    <property type="match status" value="1"/>
</dbReference>
<protein>
    <submittedName>
        <fullName evidence="6">RNA polymerase sigma factor RpoD</fullName>
    </submittedName>
</protein>
<keyword evidence="4" id="KW-0804">Transcription</keyword>
<dbReference type="Pfam" id="PF04542">
    <property type="entry name" value="Sigma70_r2"/>
    <property type="match status" value="1"/>
</dbReference>
<dbReference type="InterPro" id="IPR007630">
    <property type="entry name" value="RNA_pol_sigma70_r4"/>
</dbReference>
<name>A0A6V7RMD4_9BACL</name>
<dbReference type="InterPro" id="IPR007627">
    <property type="entry name" value="RNA_pol_sigma70_r2"/>
</dbReference>
<dbReference type="PRINTS" id="PR00046">
    <property type="entry name" value="SIGMA70FCT"/>
</dbReference>
<keyword evidence="7" id="KW-1185">Reference proteome</keyword>
<feature type="domain" description="RNA polymerase sigma-70" evidence="5">
    <location>
        <begin position="378"/>
        <end position="404"/>
    </location>
</feature>
<reference evidence="6 7" key="1">
    <citation type="submission" date="2020-07" db="EMBL/GenBank/DDBJ databases">
        <authorList>
            <person name="Criscuolo A."/>
        </authorList>
    </citation>
    <scope>NUCLEOTIDE SEQUENCE [LARGE SCALE GENOMIC DNA]</scope>
    <source>
        <strain evidence="7">CIP 111030</strain>
    </source>
</reference>
<dbReference type="InterPro" id="IPR050239">
    <property type="entry name" value="Sigma-70_RNA_pol_init_factors"/>
</dbReference>
<dbReference type="InterPro" id="IPR007624">
    <property type="entry name" value="RNA_pol_sigma70_r3"/>
</dbReference>
<dbReference type="RefSeq" id="WP_186088419.1">
    <property type="nucleotide sequence ID" value="NZ_CAJEWE010000011.1"/>
</dbReference>
<sequence>MKGKNALIEYINNNIRFGSVLDDKRLIQLYREYSLNFSEKIEVFNELNSLDIKLNSYSKHYHLNVLNTLIVCLENEKEIHKYQIEEVLEKNNVYSQYYEEIFKEIDKRNLVKIIETEYKDEFDFLEDFNDIDLDEFLSSENLTSELKKYEDIVDKSFNIDYLTSYKEGIDQESAVENLIIANRGLVKKIAKQYSGLVTTSLDKDDIEQFALEGLLEAIKRFEVAKGYQFSTYAYWWLRQATSRGIYETADMIRIPIHMRERINKLQKIEKELSVYLGRDVTNFELSNEMDISEDEIRKIKFLIFQSNIPSLDISVNEDGDTSLVEMIEDTDGELVEERVIENSLINDINNLLTNNLTKREKEVLIYRFGLEGRQEKMTLEEIGKIFSVTRERIRQIEAKALRKLRTPKLKKILEEYFYETN</sequence>
<organism evidence="6 7">
    <name type="scientific">Phocicoccus schoeneichii</name>
    <dbReference type="NCBI Taxonomy" id="1812261"/>
    <lineage>
        <taxon>Bacteria</taxon>
        <taxon>Bacillati</taxon>
        <taxon>Bacillota</taxon>
        <taxon>Bacilli</taxon>
        <taxon>Bacillales</taxon>
        <taxon>Salinicoccaceae</taxon>
        <taxon>Phocicoccus</taxon>
    </lineage>
</organism>
<dbReference type="Gene3D" id="1.10.601.10">
    <property type="entry name" value="RNA Polymerase Primary Sigma Factor"/>
    <property type="match status" value="1"/>
</dbReference>
<dbReference type="Proteomes" id="UP000521032">
    <property type="component" value="Unassembled WGS sequence"/>
</dbReference>
<accession>A0A6V7RMD4</accession>
<dbReference type="Pfam" id="PF04545">
    <property type="entry name" value="Sigma70_r4"/>
    <property type="match status" value="1"/>
</dbReference>
<evidence type="ECO:0000256" key="2">
    <source>
        <dbReference type="ARBA" id="ARBA00023082"/>
    </source>
</evidence>
<keyword evidence="3" id="KW-0238">DNA-binding</keyword>
<dbReference type="InterPro" id="IPR013324">
    <property type="entry name" value="RNA_pol_sigma_r3/r4-like"/>
</dbReference>
<dbReference type="PANTHER" id="PTHR30603">
    <property type="entry name" value="RNA POLYMERASE SIGMA FACTOR RPO"/>
    <property type="match status" value="1"/>
</dbReference>
<dbReference type="Gene3D" id="1.10.10.10">
    <property type="entry name" value="Winged helix-like DNA-binding domain superfamily/Winged helix DNA-binding domain"/>
    <property type="match status" value="2"/>
</dbReference>
<evidence type="ECO:0000259" key="5">
    <source>
        <dbReference type="PROSITE" id="PS00716"/>
    </source>
</evidence>
<dbReference type="GO" id="GO:0003677">
    <property type="term" value="F:DNA binding"/>
    <property type="evidence" value="ECO:0007669"/>
    <property type="project" value="UniProtKB-KW"/>
</dbReference>
<comment type="caution">
    <text evidence="6">The sequence shown here is derived from an EMBL/GenBank/DDBJ whole genome shotgun (WGS) entry which is preliminary data.</text>
</comment>
<dbReference type="GO" id="GO:0006352">
    <property type="term" value="P:DNA-templated transcription initiation"/>
    <property type="evidence" value="ECO:0007669"/>
    <property type="project" value="InterPro"/>
</dbReference>
<keyword evidence="2" id="KW-0731">Sigma factor</keyword>
<dbReference type="SUPFAM" id="SSF88946">
    <property type="entry name" value="Sigma2 domain of RNA polymerase sigma factors"/>
    <property type="match status" value="1"/>
</dbReference>
<dbReference type="SUPFAM" id="SSF88659">
    <property type="entry name" value="Sigma3 and sigma4 domains of RNA polymerase sigma factors"/>
    <property type="match status" value="2"/>
</dbReference>
<evidence type="ECO:0000256" key="3">
    <source>
        <dbReference type="ARBA" id="ARBA00023125"/>
    </source>
</evidence>
<evidence type="ECO:0000313" key="7">
    <source>
        <dbReference type="Proteomes" id="UP000521032"/>
    </source>
</evidence>
<dbReference type="InterPro" id="IPR013325">
    <property type="entry name" value="RNA_pol_sigma_r2"/>
</dbReference>
<dbReference type="Pfam" id="PF04539">
    <property type="entry name" value="Sigma70_r3"/>
    <property type="match status" value="1"/>
</dbReference>
<dbReference type="InterPro" id="IPR000943">
    <property type="entry name" value="RNA_pol_sigma70"/>
</dbReference>
<dbReference type="PROSITE" id="PS00716">
    <property type="entry name" value="SIGMA70_2"/>
    <property type="match status" value="1"/>
</dbReference>
<dbReference type="GO" id="GO:0016987">
    <property type="term" value="F:sigma factor activity"/>
    <property type="evidence" value="ECO:0007669"/>
    <property type="project" value="UniProtKB-KW"/>
</dbReference>
<evidence type="ECO:0000256" key="4">
    <source>
        <dbReference type="ARBA" id="ARBA00023163"/>
    </source>
</evidence>
<dbReference type="NCBIfam" id="TIGR02937">
    <property type="entry name" value="sigma70-ECF"/>
    <property type="match status" value="1"/>
</dbReference>
<dbReference type="EMBL" id="CAJEWE010000011">
    <property type="protein sequence ID" value="CAD2079315.1"/>
    <property type="molecule type" value="Genomic_DNA"/>
</dbReference>
<dbReference type="AlphaFoldDB" id="A0A6V7RMD4"/>
<dbReference type="CDD" id="cd06171">
    <property type="entry name" value="Sigma70_r4"/>
    <property type="match status" value="1"/>
</dbReference>
<proteinExistence type="predicted"/>
<keyword evidence="1" id="KW-0805">Transcription regulation</keyword>
<gene>
    <name evidence="6" type="primary">rpoD</name>
    <name evidence="6" type="ORF">JEOSCH030_01606</name>
</gene>